<feature type="domain" description="Peptide methionine sulphoxide reductase MsrA" evidence="3">
    <location>
        <begin position="5"/>
        <end position="148"/>
    </location>
</feature>
<dbReference type="EMBL" id="UINC01008781">
    <property type="protein sequence ID" value="SVA39472.1"/>
    <property type="molecule type" value="Genomic_DNA"/>
</dbReference>
<dbReference type="SUPFAM" id="SSF55068">
    <property type="entry name" value="Peptide methionine sulfoxide reductase"/>
    <property type="match status" value="1"/>
</dbReference>
<name>A0A381VGT2_9ZZZZ</name>
<dbReference type="InterPro" id="IPR002569">
    <property type="entry name" value="Met_Sox_Rdtase_MsrA_dom"/>
</dbReference>
<dbReference type="PANTHER" id="PTHR43774:SF1">
    <property type="entry name" value="PEPTIDE METHIONINE SULFOXIDE REDUCTASE MSRA 2"/>
    <property type="match status" value="1"/>
</dbReference>
<keyword evidence="2" id="KW-0560">Oxidoreductase</keyword>
<dbReference type="InterPro" id="IPR036509">
    <property type="entry name" value="Met_Sox_Rdtase_MsrA_sf"/>
</dbReference>
<dbReference type="GO" id="GO:0008113">
    <property type="term" value="F:peptide-methionine (S)-S-oxide reductase activity"/>
    <property type="evidence" value="ECO:0007669"/>
    <property type="project" value="UniProtKB-EC"/>
</dbReference>
<organism evidence="4">
    <name type="scientific">marine metagenome</name>
    <dbReference type="NCBI Taxonomy" id="408172"/>
    <lineage>
        <taxon>unclassified sequences</taxon>
        <taxon>metagenomes</taxon>
        <taxon>ecological metagenomes</taxon>
    </lineage>
</organism>
<evidence type="ECO:0000259" key="3">
    <source>
        <dbReference type="Pfam" id="PF01625"/>
    </source>
</evidence>
<dbReference type="Pfam" id="PF01625">
    <property type="entry name" value="PMSR"/>
    <property type="match status" value="1"/>
</dbReference>
<reference evidence="4" key="1">
    <citation type="submission" date="2018-05" db="EMBL/GenBank/DDBJ databases">
        <authorList>
            <person name="Lanie J.A."/>
            <person name="Ng W.-L."/>
            <person name="Kazmierczak K.M."/>
            <person name="Andrzejewski T.M."/>
            <person name="Davidsen T.M."/>
            <person name="Wayne K.J."/>
            <person name="Tettelin H."/>
            <person name="Glass J.I."/>
            <person name="Rusch D."/>
            <person name="Podicherti R."/>
            <person name="Tsui H.-C.T."/>
            <person name="Winkler M.E."/>
        </authorList>
    </citation>
    <scope>NUCLEOTIDE SEQUENCE</scope>
</reference>
<dbReference type="AlphaFoldDB" id="A0A381VGT2"/>
<dbReference type="Gene3D" id="3.30.1060.10">
    <property type="entry name" value="Peptide methionine sulphoxide reductase MsrA"/>
    <property type="match status" value="1"/>
</dbReference>
<gene>
    <name evidence="4" type="ORF">METZ01_LOCUS92326</name>
</gene>
<dbReference type="HAMAP" id="MF_01401">
    <property type="entry name" value="MsrA"/>
    <property type="match status" value="1"/>
</dbReference>
<dbReference type="EC" id="1.8.4.11" evidence="1"/>
<evidence type="ECO:0000256" key="2">
    <source>
        <dbReference type="ARBA" id="ARBA00023002"/>
    </source>
</evidence>
<protein>
    <recommendedName>
        <fullName evidence="1">peptide-methionine (S)-S-oxide reductase</fullName>
        <ecNumber evidence="1">1.8.4.11</ecNumber>
    </recommendedName>
</protein>
<dbReference type="PANTHER" id="PTHR43774">
    <property type="entry name" value="PEPTIDE METHIONINE SULFOXIDE REDUCTASE"/>
    <property type="match status" value="1"/>
</dbReference>
<proteinExistence type="inferred from homology"/>
<evidence type="ECO:0000313" key="4">
    <source>
        <dbReference type="EMBL" id="SVA39472.1"/>
    </source>
</evidence>
<evidence type="ECO:0000256" key="1">
    <source>
        <dbReference type="ARBA" id="ARBA00012502"/>
    </source>
</evidence>
<sequence>MNMTKALIGAGCFWGIEEYYRKLNGVIDTKVGYSGGNTVHPTYEEVCTGGTGHAEVVHIKFDENLISFQQILNHFWKCHDPTQLNRQGFDVGRQYRSAIFYCSNEQYNDATESKEHTQKTLQRAIVTEIMPAKEFYLAEDYHQLFFFKRA</sequence>
<dbReference type="NCBIfam" id="TIGR00401">
    <property type="entry name" value="msrA"/>
    <property type="match status" value="1"/>
</dbReference>
<accession>A0A381VGT2</accession>